<dbReference type="RefSeq" id="WP_119977533.1">
    <property type="nucleotide sequence ID" value="NZ_BPFB01000095.1"/>
</dbReference>
<sequence length="241" mass="26847">MNIDSDESKQIIEDICYLENLIDTEKTQFRQAVATKLANAESIDDKAEVIVDEVALVLATMSARISVIEKVLTSDEKISPNTVLSQKKTSSKVEVNNTALLDEVKLSIVDIGKRNDLWHLTHTPDNKPYYALAPNSKVNFVLPINRKIKQTLAVDIIQAKPHGLLNGVQFHIDGHKLKHKVKTVDGITRLICYLPKSKTGNTTYVTVILPDSNGDEYKFMMSDVNCVPKLSLSSFAQKLVN</sequence>
<organism evidence="1 2">
    <name type="scientific">Shewanella algidipiscicola</name>
    <dbReference type="NCBI Taxonomy" id="614070"/>
    <lineage>
        <taxon>Bacteria</taxon>
        <taxon>Pseudomonadati</taxon>
        <taxon>Pseudomonadota</taxon>
        <taxon>Gammaproteobacteria</taxon>
        <taxon>Alteromonadales</taxon>
        <taxon>Shewanellaceae</taxon>
        <taxon>Shewanella</taxon>
    </lineage>
</organism>
<evidence type="ECO:0000313" key="2">
    <source>
        <dbReference type="Proteomes" id="UP000761574"/>
    </source>
</evidence>
<protein>
    <submittedName>
        <fullName evidence="1">Uncharacterized protein</fullName>
    </submittedName>
</protein>
<proteinExistence type="predicted"/>
<name>A0ABQ4NTL9_9GAMM</name>
<accession>A0ABQ4NTL9</accession>
<gene>
    <name evidence="1" type="ORF">TUM4630_36170</name>
</gene>
<keyword evidence="2" id="KW-1185">Reference proteome</keyword>
<dbReference type="EMBL" id="BPFB01000095">
    <property type="protein sequence ID" value="GIU03078.1"/>
    <property type="molecule type" value="Genomic_DNA"/>
</dbReference>
<evidence type="ECO:0000313" key="1">
    <source>
        <dbReference type="EMBL" id="GIU03078.1"/>
    </source>
</evidence>
<dbReference type="Proteomes" id="UP000761574">
    <property type="component" value="Unassembled WGS sequence"/>
</dbReference>
<comment type="caution">
    <text evidence="1">The sequence shown here is derived from an EMBL/GenBank/DDBJ whole genome shotgun (WGS) entry which is preliminary data.</text>
</comment>
<reference evidence="1 2" key="1">
    <citation type="submission" date="2021-05" db="EMBL/GenBank/DDBJ databases">
        <title>Molecular characterization for Shewanella algae harboring chromosomal blaOXA-55-like strains isolated from clinical and environment sample.</title>
        <authorList>
            <person name="Ohama Y."/>
            <person name="Aoki K."/>
            <person name="Harada S."/>
            <person name="Moriya K."/>
            <person name="Ishii Y."/>
            <person name="Tateda K."/>
        </authorList>
    </citation>
    <scope>NUCLEOTIDE SEQUENCE [LARGE SCALE GENOMIC DNA]</scope>
    <source>
        <strain evidence="1 2">LMG 23746</strain>
    </source>
</reference>